<evidence type="ECO:0000256" key="1">
    <source>
        <dbReference type="ARBA" id="ARBA00004442"/>
    </source>
</evidence>
<gene>
    <name evidence="7" type="ORF">K7G82_13430</name>
    <name evidence="8" type="ORF">K7G82_29305</name>
</gene>
<name>A0ABS7PPP5_9SPHN</name>
<organism evidence="7 9">
    <name type="scientific">Sphingomonas colocasiae</name>
    <dbReference type="NCBI Taxonomy" id="1848973"/>
    <lineage>
        <taxon>Bacteria</taxon>
        <taxon>Pseudomonadati</taxon>
        <taxon>Pseudomonadota</taxon>
        <taxon>Alphaproteobacteria</taxon>
        <taxon>Sphingomonadales</taxon>
        <taxon>Sphingomonadaceae</taxon>
        <taxon>Sphingomonas</taxon>
    </lineage>
</organism>
<dbReference type="PANTHER" id="PTHR38776">
    <property type="entry name" value="MLTA-INTERACTING PROTEIN-RELATED"/>
    <property type="match status" value="1"/>
</dbReference>
<dbReference type="PANTHER" id="PTHR38776:SF1">
    <property type="entry name" value="MLTA-INTERACTING PROTEIN-RELATED"/>
    <property type="match status" value="1"/>
</dbReference>
<comment type="caution">
    <text evidence="7">The sequence shown here is derived from an EMBL/GenBank/DDBJ whole genome shotgun (WGS) entry which is preliminary data.</text>
</comment>
<evidence type="ECO:0000256" key="4">
    <source>
        <dbReference type="ARBA" id="ARBA00023136"/>
    </source>
</evidence>
<dbReference type="InterPro" id="IPR010583">
    <property type="entry name" value="MipA"/>
</dbReference>
<dbReference type="RefSeq" id="WP_222990420.1">
    <property type="nucleotide sequence ID" value="NZ_JAINVV010000006.1"/>
</dbReference>
<feature type="signal peptide" evidence="6">
    <location>
        <begin position="1"/>
        <end position="24"/>
    </location>
</feature>
<evidence type="ECO:0000313" key="8">
    <source>
        <dbReference type="EMBL" id="MBY8826437.1"/>
    </source>
</evidence>
<sequence>MRPRTRPMPMAVMALAAIATPAFAEDGEPEKRRTRIGLGAQLVPSYPGADTFSVRPLVDIARARGDRPFEFEAPDESFGFPVLREGGFAFGPALGFEGSRKAREVGTALPRVGFTFEAGAFVQYALSESLRLRAEVRKGLGGHKGLIANISADLVRRKGDDWLFSIGPRITIADKAHHRAYFSVAPANAAPSGLPAYSARAGVQAVGLTAGHIAQLTRRWGLYSYAKYDRLVGDAARSPIVRRHGARDQWSGGLALTYSFGGR</sequence>
<evidence type="ECO:0000256" key="2">
    <source>
        <dbReference type="ARBA" id="ARBA00005722"/>
    </source>
</evidence>
<keyword evidence="3 6" id="KW-0732">Signal</keyword>
<evidence type="ECO:0000256" key="5">
    <source>
        <dbReference type="ARBA" id="ARBA00023237"/>
    </source>
</evidence>
<evidence type="ECO:0000256" key="3">
    <source>
        <dbReference type="ARBA" id="ARBA00022729"/>
    </source>
</evidence>
<proteinExistence type="inferred from homology"/>
<comment type="similarity">
    <text evidence="2">Belongs to the MipA/OmpV family.</text>
</comment>
<dbReference type="EMBL" id="JAINVV010000006">
    <property type="protein sequence ID" value="MBY8823302.1"/>
    <property type="molecule type" value="Genomic_DNA"/>
</dbReference>
<reference evidence="7 9" key="1">
    <citation type="submission" date="2021-08" db="EMBL/GenBank/DDBJ databases">
        <authorList>
            <person name="Tuo L."/>
        </authorList>
    </citation>
    <scope>NUCLEOTIDE SEQUENCE [LARGE SCALE GENOMIC DNA]</scope>
    <source>
        <strain evidence="7 9">JCM 31229</strain>
    </source>
</reference>
<evidence type="ECO:0000256" key="6">
    <source>
        <dbReference type="SAM" id="SignalP"/>
    </source>
</evidence>
<keyword evidence="9" id="KW-1185">Reference proteome</keyword>
<accession>A0ABS7PPP5</accession>
<comment type="subcellular location">
    <subcellularLocation>
        <location evidence="1">Cell outer membrane</location>
    </subcellularLocation>
</comment>
<protein>
    <submittedName>
        <fullName evidence="7">MipA/OmpV family protein</fullName>
    </submittedName>
</protein>
<keyword evidence="5" id="KW-0998">Cell outer membrane</keyword>
<feature type="chain" id="PRO_5045032202" evidence="6">
    <location>
        <begin position="25"/>
        <end position="263"/>
    </location>
</feature>
<evidence type="ECO:0000313" key="7">
    <source>
        <dbReference type="EMBL" id="MBY8823302.1"/>
    </source>
</evidence>
<evidence type="ECO:0000313" key="9">
    <source>
        <dbReference type="Proteomes" id="UP000706039"/>
    </source>
</evidence>
<keyword evidence="4" id="KW-0472">Membrane</keyword>
<dbReference type="EMBL" id="JAINVV010000018">
    <property type="protein sequence ID" value="MBY8826437.1"/>
    <property type="molecule type" value="Genomic_DNA"/>
</dbReference>
<dbReference type="Proteomes" id="UP000706039">
    <property type="component" value="Unassembled WGS sequence"/>
</dbReference>
<dbReference type="Pfam" id="PF06629">
    <property type="entry name" value="MipA"/>
    <property type="match status" value="1"/>
</dbReference>